<feature type="binding site" evidence="6">
    <location>
        <position position="163"/>
    </location>
    <ligand>
        <name>S-adenosyl-L-methionine</name>
        <dbReference type="ChEBI" id="CHEBI:59789"/>
    </ligand>
</feature>
<dbReference type="EMBL" id="WQLA01000002">
    <property type="protein sequence ID" value="MVN90373.1"/>
    <property type="molecule type" value="Genomic_DNA"/>
</dbReference>
<dbReference type="Pfam" id="PF17125">
    <property type="entry name" value="Methyltr_RsmF_N"/>
    <property type="match status" value="1"/>
</dbReference>
<protein>
    <submittedName>
        <fullName evidence="8">RNA methyltransferase</fullName>
    </submittedName>
</protein>
<name>A0A6I4IPP4_9SPHI</name>
<evidence type="ECO:0000256" key="3">
    <source>
        <dbReference type="ARBA" id="ARBA00022679"/>
    </source>
</evidence>
<dbReference type="Gene3D" id="3.30.70.1170">
    <property type="entry name" value="Sun protein, domain 3"/>
    <property type="match status" value="1"/>
</dbReference>
<feature type="domain" description="SAM-dependent MTase RsmB/NOP-type" evidence="7">
    <location>
        <begin position="15"/>
        <end position="299"/>
    </location>
</feature>
<dbReference type="InterPro" id="IPR001678">
    <property type="entry name" value="MeTrfase_RsmB-F_NOP2_dom"/>
</dbReference>
<dbReference type="SUPFAM" id="SSF53335">
    <property type="entry name" value="S-adenosyl-L-methionine-dependent methyltransferases"/>
    <property type="match status" value="1"/>
</dbReference>
<dbReference type="Pfam" id="PF13636">
    <property type="entry name" value="Methyltranf_PUA"/>
    <property type="match status" value="1"/>
</dbReference>
<dbReference type="Gene3D" id="2.30.130.60">
    <property type="match status" value="1"/>
</dbReference>
<feature type="binding site" evidence="6">
    <location>
        <position position="136"/>
    </location>
    <ligand>
        <name>S-adenosyl-L-methionine</name>
        <dbReference type="ChEBI" id="CHEBI:59789"/>
    </ligand>
</feature>
<evidence type="ECO:0000256" key="4">
    <source>
        <dbReference type="ARBA" id="ARBA00022691"/>
    </source>
</evidence>
<gene>
    <name evidence="8" type="ORF">GO816_04465</name>
</gene>
<dbReference type="GO" id="GO:0003723">
    <property type="term" value="F:RNA binding"/>
    <property type="evidence" value="ECO:0007669"/>
    <property type="project" value="UniProtKB-UniRule"/>
</dbReference>
<evidence type="ECO:0000259" key="7">
    <source>
        <dbReference type="PROSITE" id="PS51686"/>
    </source>
</evidence>
<dbReference type="InterPro" id="IPR023267">
    <property type="entry name" value="RCMT"/>
</dbReference>
<keyword evidence="3 6" id="KW-0808">Transferase</keyword>
<feature type="binding site" evidence="6">
    <location>
        <position position="180"/>
    </location>
    <ligand>
        <name>S-adenosyl-L-methionine</name>
        <dbReference type="ChEBI" id="CHEBI:59789"/>
    </ligand>
</feature>
<dbReference type="Pfam" id="PF01189">
    <property type="entry name" value="Methyltr_RsmB-F"/>
    <property type="match status" value="1"/>
</dbReference>
<feature type="binding site" evidence="6">
    <location>
        <begin position="112"/>
        <end position="118"/>
    </location>
    <ligand>
        <name>S-adenosyl-L-methionine</name>
        <dbReference type="ChEBI" id="CHEBI:59789"/>
    </ligand>
</feature>
<dbReference type="RefSeq" id="WP_157540169.1">
    <property type="nucleotide sequence ID" value="NZ_WQLA01000002.1"/>
</dbReference>
<evidence type="ECO:0000256" key="2">
    <source>
        <dbReference type="ARBA" id="ARBA00022603"/>
    </source>
</evidence>
<keyword evidence="9" id="KW-1185">Reference proteome</keyword>
<feature type="active site" description="Nucleophile" evidence="6">
    <location>
        <position position="233"/>
    </location>
</feature>
<evidence type="ECO:0000313" key="9">
    <source>
        <dbReference type="Proteomes" id="UP000434850"/>
    </source>
</evidence>
<dbReference type="PRINTS" id="PR02008">
    <property type="entry name" value="RCMTFAMILY"/>
</dbReference>
<reference evidence="8 9" key="1">
    <citation type="submission" date="2019-12" db="EMBL/GenBank/DDBJ databases">
        <title>Mucilaginibacter sp. HME9299 genome sequencing and assembly.</title>
        <authorList>
            <person name="Kang H."/>
            <person name="Kim H."/>
            <person name="Joh K."/>
        </authorList>
    </citation>
    <scope>NUCLEOTIDE SEQUENCE [LARGE SCALE GENOMIC DNA]</scope>
    <source>
        <strain evidence="8 9">HME9299</strain>
    </source>
</reference>
<dbReference type="InterPro" id="IPR049560">
    <property type="entry name" value="MeTrfase_RsmB-F_NOP2_cat"/>
</dbReference>
<comment type="caution">
    <text evidence="8">The sequence shown here is derived from an EMBL/GenBank/DDBJ whole genome shotgun (WGS) entry which is preliminary data.</text>
</comment>
<dbReference type="AlphaFoldDB" id="A0A6I4IPP4"/>
<dbReference type="PANTHER" id="PTHR22807">
    <property type="entry name" value="NOP2 YEAST -RELATED NOL1/NOP2/FMU SUN DOMAIN-CONTAINING"/>
    <property type="match status" value="1"/>
</dbReference>
<accession>A0A6I4IPP4</accession>
<keyword evidence="5 6" id="KW-0694">RNA-binding</keyword>
<dbReference type="InterPro" id="IPR029063">
    <property type="entry name" value="SAM-dependent_MTases_sf"/>
</dbReference>
<keyword evidence="1" id="KW-0963">Cytoplasm</keyword>
<keyword evidence="4 6" id="KW-0949">S-adenosyl-L-methionine</keyword>
<comment type="similarity">
    <text evidence="6">Belongs to the class I-like SAM-binding methyltransferase superfamily. RsmB/NOP family.</text>
</comment>
<keyword evidence="2 6" id="KW-0489">Methyltransferase</keyword>
<dbReference type="GO" id="GO:0008173">
    <property type="term" value="F:RNA methyltransferase activity"/>
    <property type="evidence" value="ECO:0007669"/>
    <property type="project" value="InterPro"/>
</dbReference>
<evidence type="ECO:0000313" key="8">
    <source>
        <dbReference type="EMBL" id="MVN90373.1"/>
    </source>
</evidence>
<evidence type="ECO:0000256" key="5">
    <source>
        <dbReference type="ARBA" id="ARBA00022884"/>
    </source>
</evidence>
<dbReference type="PANTHER" id="PTHR22807:SF30">
    <property type="entry name" value="28S RRNA (CYTOSINE(4447)-C(5))-METHYLTRANSFERASE-RELATED"/>
    <property type="match status" value="1"/>
</dbReference>
<sequence length="471" mass="53712">MTKNIQFPYNFIESLQQAPGFNAPAFIETHAQDTAPTSVRINQLKAVSFPNMQPVPWCRNAFYLESRPSFTFDPRFHAGCYYVQEASSMFIDQIIQHIYNSDNGPYRVLDLCAAPGGKSTLLSSALSDDDLLVANEIIKTRVPILTDNLNRWGRSNVIVTNNDPKAFGKLKGFFDIAVVDAPCSGSGMFRKDPQAMEEWSEANVQLCQQRQERILADIYPAVAEDGYIIYSTCSYSYEENEAVLDWLCNEFDVESVQIPIDARWGIVETQSAQHKAWGYRFYPDKVNGEGLFAACLRKRESTGNVHVRKNKDQPKPNYKEIDQLKPYVNNAESLYFFKLNDDWLAIGKQHRESLETLQQYLYLKKSGVRLGKLAGKELIPDHELAQSLLLNKNAFLQTELSYEQAIAYLRKDNFELNANAKGWSLMNFEEHTLGWAKLLPNRMNNYYPKEIRIMSQAPGRQATDEAEASLV</sequence>
<evidence type="ECO:0000256" key="1">
    <source>
        <dbReference type="ARBA" id="ARBA00022490"/>
    </source>
</evidence>
<dbReference type="Proteomes" id="UP000434850">
    <property type="component" value="Unassembled WGS sequence"/>
</dbReference>
<evidence type="ECO:0000256" key="6">
    <source>
        <dbReference type="PROSITE-ProRule" id="PRU01023"/>
    </source>
</evidence>
<proteinExistence type="inferred from homology"/>
<dbReference type="OrthoDB" id="9810297at2"/>
<dbReference type="PROSITE" id="PS51686">
    <property type="entry name" value="SAM_MT_RSMB_NOP"/>
    <property type="match status" value="1"/>
</dbReference>
<organism evidence="8 9">
    <name type="scientific">Mucilaginibacter aquatilis</name>
    <dbReference type="NCBI Taxonomy" id="1517760"/>
    <lineage>
        <taxon>Bacteria</taxon>
        <taxon>Pseudomonadati</taxon>
        <taxon>Bacteroidota</taxon>
        <taxon>Sphingobacteriia</taxon>
        <taxon>Sphingobacteriales</taxon>
        <taxon>Sphingobacteriaceae</taxon>
        <taxon>Mucilaginibacter</taxon>
    </lineage>
</organism>
<dbReference type="InterPro" id="IPR027391">
    <property type="entry name" value="Nol1_Nop2_Fmu_2"/>
</dbReference>
<dbReference type="Gene3D" id="3.40.50.150">
    <property type="entry name" value="Vaccinia Virus protein VP39"/>
    <property type="match status" value="1"/>
</dbReference>
<dbReference type="GO" id="GO:0001510">
    <property type="term" value="P:RNA methylation"/>
    <property type="evidence" value="ECO:0007669"/>
    <property type="project" value="InterPro"/>
</dbReference>
<dbReference type="InterPro" id="IPR031341">
    <property type="entry name" value="Methyltr_RsmF_N"/>
</dbReference>